<feature type="compositionally biased region" description="Basic residues" evidence="2">
    <location>
        <begin position="141"/>
        <end position="153"/>
    </location>
</feature>
<keyword evidence="5" id="KW-0067">ATP-binding</keyword>
<proteinExistence type="predicted"/>
<dbReference type="InterPro" id="IPR014001">
    <property type="entry name" value="Helicase_ATP-bd"/>
</dbReference>
<dbReference type="SUPFAM" id="SSF52540">
    <property type="entry name" value="P-loop containing nucleoside triphosphate hydrolases"/>
    <property type="match status" value="2"/>
</dbReference>
<dbReference type="Proteomes" id="UP000318053">
    <property type="component" value="Unassembled WGS sequence"/>
</dbReference>
<dbReference type="PROSITE" id="PS51192">
    <property type="entry name" value="HELICASE_ATP_BIND_1"/>
    <property type="match status" value="1"/>
</dbReference>
<evidence type="ECO:0000313" key="6">
    <source>
        <dbReference type="Proteomes" id="UP000318053"/>
    </source>
</evidence>
<evidence type="ECO:0000259" key="3">
    <source>
        <dbReference type="PROSITE" id="PS51192"/>
    </source>
</evidence>
<organism evidence="5 6">
    <name type="scientific">Allorhodopirellula solitaria</name>
    <dbReference type="NCBI Taxonomy" id="2527987"/>
    <lineage>
        <taxon>Bacteria</taxon>
        <taxon>Pseudomonadati</taxon>
        <taxon>Planctomycetota</taxon>
        <taxon>Planctomycetia</taxon>
        <taxon>Pirellulales</taxon>
        <taxon>Pirellulaceae</taxon>
        <taxon>Allorhodopirellula</taxon>
    </lineage>
</organism>
<feature type="domain" description="Helicase C-terminal" evidence="4">
    <location>
        <begin position="458"/>
        <end position="611"/>
    </location>
</feature>
<feature type="compositionally biased region" description="Low complexity" evidence="2">
    <location>
        <begin position="18"/>
        <end position="37"/>
    </location>
</feature>
<comment type="caution">
    <text evidence="5">The sequence shown here is derived from an EMBL/GenBank/DDBJ whole genome shotgun (WGS) entry which is preliminary data.</text>
</comment>
<dbReference type="InterPro" id="IPR000330">
    <property type="entry name" value="SNF2_N"/>
</dbReference>
<dbReference type="AlphaFoldDB" id="A0A5C5XQ83"/>
<evidence type="ECO:0000313" key="5">
    <source>
        <dbReference type="EMBL" id="TWT65347.1"/>
    </source>
</evidence>
<protein>
    <submittedName>
        <fullName evidence="5">ATP-dependent helicase HepA</fullName>
    </submittedName>
</protein>
<dbReference type="Gene3D" id="3.40.50.300">
    <property type="entry name" value="P-loop containing nucleotide triphosphate hydrolases"/>
    <property type="match status" value="1"/>
</dbReference>
<evidence type="ECO:0000259" key="4">
    <source>
        <dbReference type="PROSITE" id="PS51194"/>
    </source>
</evidence>
<dbReference type="GO" id="GO:0004386">
    <property type="term" value="F:helicase activity"/>
    <property type="evidence" value="ECO:0007669"/>
    <property type="project" value="UniProtKB-KW"/>
</dbReference>
<feature type="region of interest" description="Disordered" evidence="2">
    <location>
        <begin position="1"/>
        <end position="40"/>
    </location>
</feature>
<dbReference type="Pfam" id="PF00176">
    <property type="entry name" value="SNF2-rel_dom"/>
    <property type="match status" value="1"/>
</dbReference>
<name>A0A5C5XQ83_9BACT</name>
<dbReference type="InterPro" id="IPR001650">
    <property type="entry name" value="Helicase_C-like"/>
</dbReference>
<evidence type="ECO:0000256" key="1">
    <source>
        <dbReference type="ARBA" id="ARBA00022801"/>
    </source>
</evidence>
<gene>
    <name evidence="5" type="ORF">CA85_32590</name>
</gene>
<dbReference type="PANTHER" id="PTHR10799">
    <property type="entry name" value="SNF2/RAD54 HELICASE FAMILY"/>
    <property type="match status" value="1"/>
</dbReference>
<dbReference type="OrthoDB" id="9814088at2"/>
<dbReference type="SMART" id="SM00490">
    <property type="entry name" value="HELICc"/>
    <property type="match status" value="1"/>
</dbReference>
<keyword evidence="5" id="KW-0347">Helicase</keyword>
<evidence type="ECO:0000256" key="2">
    <source>
        <dbReference type="SAM" id="MobiDB-lite"/>
    </source>
</evidence>
<dbReference type="InterPro" id="IPR038718">
    <property type="entry name" value="SNF2-like_sf"/>
</dbReference>
<dbReference type="CDD" id="cd17919">
    <property type="entry name" value="DEXHc_Snf"/>
    <property type="match status" value="1"/>
</dbReference>
<dbReference type="GO" id="GO:0005524">
    <property type="term" value="F:ATP binding"/>
    <property type="evidence" value="ECO:0007669"/>
    <property type="project" value="InterPro"/>
</dbReference>
<dbReference type="PROSITE" id="PS51194">
    <property type="entry name" value="HELICASE_CTER"/>
    <property type="match status" value="1"/>
</dbReference>
<dbReference type="GO" id="GO:0016787">
    <property type="term" value="F:hydrolase activity"/>
    <property type="evidence" value="ECO:0007669"/>
    <property type="project" value="UniProtKB-KW"/>
</dbReference>
<dbReference type="Gene3D" id="3.40.50.10810">
    <property type="entry name" value="Tandem AAA-ATPase domain"/>
    <property type="match status" value="1"/>
</dbReference>
<dbReference type="EMBL" id="SJPK01000007">
    <property type="protein sequence ID" value="TWT65347.1"/>
    <property type="molecule type" value="Genomic_DNA"/>
</dbReference>
<dbReference type="InterPro" id="IPR049730">
    <property type="entry name" value="SNF2/RAD54-like_C"/>
</dbReference>
<feature type="domain" description="Helicase ATP-binding" evidence="3">
    <location>
        <begin position="197"/>
        <end position="359"/>
    </location>
</feature>
<sequence>MWFSAKKQPVGSPEQDLASPSSPAASGPLAASPSARPELSCEIDESLSWSSLLAGPQVREDLAGATETFYCGGMEVQTQTLALPPLQTTRVPIKLPRLRAKTNGFLFPEAASWIPATPPNEKAAVAGQIGPEGKAEEGGLKNRKRKTGKHTRIKPPNDIVKLQDRLYYLLQPPLDLLVGSGQLNFPFEPFPYQLDGIAFLFPRYACVLADEMGLGKTMQAISTMRMLLCSGEMRSILLICPKPLVSNWLREFGVWAPEIPVTAIEGNAAKREFQWRATNAPVKIANYELLMRDKDIVLEGGLHFDLVALDEAQRIKNSNNTTSEVVRAIPRTRSWALTGTPVENSPDDLVGIFDFLSPGYLTAGMPMPQMAKAAGDYILRRTKDMVLEDMPPKLFRDADIDLTPEQWSRYEAAESDGIIHLEELEESLTIQHVFELVLRLKQICNFDPVTGASAKLQRLEADMEEVAASGQKAILFSQWTKTIEKMRPAMERFGALEYHGKIPHKKRETVIDQFKNDPNSRIILMSYGAGSVGLNLQFCRYVFLFDRWWNPAIEDQAINRAHRIGAAGSVTVTRMMAAGTIEQRIAAVLDQKREMFDALFATQHGEDERVTAPASNSPLARTGGLSRDEIFGLFDLRAPGGKKVA</sequence>
<dbReference type="SMART" id="SM00487">
    <property type="entry name" value="DEXDc"/>
    <property type="match status" value="1"/>
</dbReference>
<feature type="region of interest" description="Disordered" evidence="2">
    <location>
        <begin position="130"/>
        <end position="154"/>
    </location>
</feature>
<keyword evidence="6" id="KW-1185">Reference proteome</keyword>
<dbReference type="InterPro" id="IPR027417">
    <property type="entry name" value="P-loop_NTPase"/>
</dbReference>
<keyword evidence="1" id="KW-0378">Hydrolase</keyword>
<dbReference type="Pfam" id="PF00271">
    <property type="entry name" value="Helicase_C"/>
    <property type="match status" value="1"/>
</dbReference>
<dbReference type="CDD" id="cd18793">
    <property type="entry name" value="SF2_C_SNF"/>
    <property type="match status" value="1"/>
</dbReference>
<keyword evidence="5" id="KW-0547">Nucleotide-binding</keyword>
<accession>A0A5C5XQ83</accession>
<reference evidence="5 6" key="1">
    <citation type="submission" date="2019-02" db="EMBL/GenBank/DDBJ databases">
        <title>Deep-cultivation of Planctomycetes and their phenomic and genomic characterization uncovers novel biology.</title>
        <authorList>
            <person name="Wiegand S."/>
            <person name="Jogler M."/>
            <person name="Boedeker C."/>
            <person name="Pinto D."/>
            <person name="Vollmers J."/>
            <person name="Rivas-Marin E."/>
            <person name="Kohn T."/>
            <person name="Peeters S.H."/>
            <person name="Heuer A."/>
            <person name="Rast P."/>
            <person name="Oberbeckmann S."/>
            <person name="Bunk B."/>
            <person name="Jeske O."/>
            <person name="Meyerdierks A."/>
            <person name="Storesund J.E."/>
            <person name="Kallscheuer N."/>
            <person name="Luecker S."/>
            <person name="Lage O.M."/>
            <person name="Pohl T."/>
            <person name="Merkel B.J."/>
            <person name="Hornburger P."/>
            <person name="Mueller R.-W."/>
            <person name="Bruemmer F."/>
            <person name="Labrenz M."/>
            <person name="Spormann A.M."/>
            <person name="Op Den Camp H."/>
            <person name="Overmann J."/>
            <person name="Amann R."/>
            <person name="Jetten M.S.M."/>
            <person name="Mascher T."/>
            <person name="Medema M.H."/>
            <person name="Devos D.P."/>
            <person name="Kaster A.-K."/>
            <person name="Ovreas L."/>
            <person name="Rohde M."/>
            <person name="Galperin M.Y."/>
            <person name="Jogler C."/>
        </authorList>
    </citation>
    <scope>NUCLEOTIDE SEQUENCE [LARGE SCALE GENOMIC DNA]</scope>
    <source>
        <strain evidence="5 6">CA85</strain>
    </source>
</reference>